<proteinExistence type="predicted"/>
<evidence type="ECO:0000313" key="4">
    <source>
        <dbReference type="EMBL" id="CAJ1948315.1"/>
    </source>
</evidence>
<feature type="region of interest" description="Disordered" evidence="1">
    <location>
        <begin position="597"/>
        <end position="679"/>
    </location>
</feature>
<feature type="compositionally biased region" description="Low complexity" evidence="1">
    <location>
        <begin position="599"/>
        <end position="618"/>
    </location>
</feature>
<feature type="transmembrane region" description="Helical" evidence="2">
    <location>
        <begin position="684"/>
        <end position="706"/>
    </location>
</feature>
<accession>A0AAD2JGU3</accession>
<comment type="caution">
    <text evidence="4">The sequence shown here is derived from an EMBL/GenBank/DDBJ whole genome shotgun (WGS) entry which is preliminary data.</text>
</comment>
<evidence type="ECO:0000256" key="3">
    <source>
        <dbReference type="SAM" id="SignalP"/>
    </source>
</evidence>
<name>A0AAD2JGU3_9STRA</name>
<dbReference type="PROSITE" id="PS51257">
    <property type="entry name" value="PROKAR_LIPOPROTEIN"/>
    <property type="match status" value="1"/>
</dbReference>
<gene>
    <name evidence="4" type="ORF">CYCCA115_LOCUS11555</name>
</gene>
<keyword evidence="2" id="KW-0472">Membrane</keyword>
<protein>
    <recommendedName>
        <fullName evidence="6">Protein xylosyltransferase</fullName>
    </recommendedName>
</protein>
<evidence type="ECO:0000256" key="2">
    <source>
        <dbReference type="SAM" id="Phobius"/>
    </source>
</evidence>
<dbReference type="AlphaFoldDB" id="A0AAD2JGU3"/>
<feature type="signal peptide" evidence="3">
    <location>
        <begin position="1"/>
        <end position="23"/>
    </location>
</feature>
<keyword evidence="2" id="KW-0812">Transmembrane</keyword>
<evidence type="ECO:0008006" key="6">
    <source>
        <dbReference type="Google" id="ProtNLM"/>
    </source>
</evidence>
<dbReference type="Proteomes" id="UP001295423">
    <property type="component" value="Unassembled WGS sequence"/>
</dbReference>
<feature type="compositionally biased region" description="Polar residues" evidence="1">
    <location>
        <begin position="634"/>
        <end position="646"/>
    </location>
</feature>
<sequence length="771" mass="85031">MLIKKFIASATLLLACVASISYGAAPPGLPNFAIARPFSLHDVSSLESSFDVWSTYPPCSDGPAIGQPKLFLVYSQSFENDNAIVAKSAIQSVELLFNQTKGWGKCFSQVVGLAVNITSEDDLYRKDEQATNVLWVNGPNRQFERTARALKDEGIDLFYLMEMDSIPISEYWLDTLVEEIQTQPIDFSILGSKYRGDNWDNFYSTLPSSLVNHINGNAIYNLTNGFFWLLVEQLELEAKSVENSVAFDYRISQILDEAEFGIRPAFPPSFLSAYPLTKVSDAIKDSVEAIRASLLETAVIGNYASTNMVKTYLNDEEVIIHGANLRESWDKNEMGNLSLIVSDWHEGNARHLLADLDQSSHPFAEIVVLTDNTTYSTELANLTNLPVQFVSRYNLSDQLDICTAPISTEWFMKTNSFHRMRKKMELMTESVNGTLKPVVPFINANNESCTFHPSCTREVDFARMIDQDTNETFQTNQFIFHTDSRNDFCDFIASEFSNNTVVSATSYVAFLDKHLPNNESMYLPYYKGEGGFRDLFVRLPGSIVPSPLQFANSSGFTNSSNSSDTCALFTAEDECLASLCEWRENFESCRFSWSNETTSSPSVAPSVAPSFSPSAQSSENPTMTMDPSHDPSMPTESKSPSPTIAPTSKGVRNAPVTAELPTVAPVDAADRQSRGGAGRTNRPVWVEAVTGTILGIAALLFLLMMLKKSSNSESEANGAEITSNPDSGSVNATTMQAVMVGDMDDMDSIQGYSSVSTVSDLYQTYLSETGN</sequence>
<feature type="chain" id="PRO_5042167114" description="Protein xylosyltransferase" evidence="3">
    <location>
        <begin position="24"/>
        <end position="771"/>
    </location>
</feature>
<keyword evidence="5" id="KW-1185">Reference proteome</keyword>
<dbReference type="EMBL" id="CAKOGP040001747">
    <property type="protein sequence ID" value="CAJ1948315.1"/>
    <property type="molecule type" value="Genomic_DNA"/>
</dbReference>
<organism evidence="4 5">
    <name type="scientific">Cylindrotheca closterium</name>
    <dbReference type="NCBI Taxonomy" id="2856"/>
    <lineage>
        <taxon>Eukaryota</taxon>
        <taxon>Sar</taxon>
        <taxon>Stramenopiles</taxon>
        <taxon>Ochrophyta</taxon>
        <taxon>Bacillariophyta</taxon>
        <taxon>Bacillariophyceae</taxon>
        <taxon>Bacillariophycidae</taxon>
        <taxon>Bacillariales</taxon>
        <taxon>Bacillariaceae</taxon>
        <taxon>Cylindrotheca</taxon>
    </lineage>
</organism>
<evidence type="ECO:0000256" key="1">
    <source>
        <dbReference type="SAM" id="MobiDB-lite"/>
    </source>
</evidence>
<evidence type="ECO:0000313" key="5">
    <source>
        <dbReference type="Proteomes" id="UP001295423"/>
    </source>
</evidence>
<keyword evidence="3" id="KW-0732">Signal</keyword>
<keyword evidence="2" id="KW-1133">Transmembrane helix</keyword>
<reference evidence="4" key="1">
    <citation type="submission" date="2023-08" db="EMBL/GenBank/DDBJ databases">
        <authorList>
            <person name="Audoor S."/>
            <person name="Bilcke G."/>
        </authorList>
    </citation>
    <scope>NUCLEOTIDE SEQUENCE</scope>
</reference>